<protein>
    <recommendedName>
        <fullName evidence="1">HTH luxR-type domain-containing protein</fullName>
    </recommendedName>
</protein>
<dbReference type="InterPro" id="IPR000792">
    <property type="entry name" value="Tscrpt_reg_LuxR_C"/>
</dbReference>
<name>A0A7X1FUG3_9SPHN</name>
<dbReference type="AlphaFoldDB" id="A0A7X1FUG3"/>
<keyword evidence="3" id="KW-1185">Reference proteome</keyword>
<dbReference type="SUPFAM" id="SSF46894">
    <property type="entry name" value="C-terminal effector domain of the bipartite response regulators"/>
    <property type="match status" value="1"/>
</dbReference>
<dbReference type="GO" id="GO:0003677">
    <property type="term" value="F:DNA binding"/>
    <property type="evidence" value="ECO:0007669"/>
    <property type="project" value="InterPro"/>
</dbReference>
<accession>A0A7X1FUG3</accession>
<dbReference type="InterPro" id="IPR036388">
    <property type="entry name" value="WH-like_DNA-bd_sf"/>
</dbReference>
<dbReference type="Proteomes" id="UP000566813">
    <property type="component" value="Unassembled WGS sequence"/>
</dbReference>
<organism evidence="2 3">
    <name type="scientific">Novosphingobium flavum</name>
    <dbReference type="NCBI Taxonomy" id="1778672"/>
    <lineage>
        <taxon>Bacteria</taxon>
        <taxon>Pseudomonadati</taxon>
        <taxon>Pseudomonadota</taxon>
        <taxon>Alphaproteobacteria</taxon>
        <taxon>Sphingomonadales</taxon>
        <taxon>Sphingomonadaceae</taxon>
        <taxon>Novosphingobium</taxon>
    </lineage>
</organism>
<evidence type="ECO:0000313" key="3">
    <source>
        <dbReference type="Proteomes" id="UP000566813"/>
    </source>
</evidence>
<gene>
    <name evidence="2" type="ORF">H7F51_14000</name>
</gene>
<dbReference type="Gene3D" id="1.10.10.10">
    <property type="entry name" value="Winged helix-like DNA-binding domain superfamily/Winged helix DNA-binding domain"/>
    <property type="match status" value="1"/>
</dbReference>
<dbReference type="SMART" id="SM00421">
    <property type="entry name" value="HTH_LUXR"/>
    <property type="match status" value="1"/>
</dbReference>
<evidence type="ECO:0000313" key="2">
    <source>
        <dbReference type="EMBL" id="MBC2666632.1"/>
    </source>
</evidence>
<reference evidence="2 3" key="1">
    <citation type="submission" date="2020-08" db="EMBL/GenBank/DDBJ databases">
        <title>The genome sequence of type strain Novosphingobium flavum NBRC 111647.</title>
        <authorList>
            <person name="Liu Y."/>
        </authorList>
    </citation>
    <scope>NUCLEOTIDE SEQUENCE [LARGE SCALE GENOMIC DNA]</scope>
    <source>
        <strain evidence="2 3">NBRC 111647</strain>
    </source>
</reference>
<comment type="caution">
    <text evidence="2">The sequence shown here is derived from an EMBL/GenBank/DDBJ whole genome shotgun (WGS) entry which is preliminary data.</text>
</comment>
<dbReference type="EMBL" id="JACLAW010000010">
    <property type="protein sequence ID" value="MBC2666632.1"/>
    <property type="molecule type" value="Genomic_DNA"/>
</dbReference>
<dbReference type="InterPro" id="IPR016032">
    <property type="entry name" value="Sig_transdc_resp-reg_C-effctor"/>
</dbReference>
<proteinExistence type="predicted"/>
<sequence>MALSTFDHNDLVLTLFEGLFAPAPWDTFLHRLLARTRAQRIVLIPAPAALAQRVTVRGQGNQGVAERAALAALAERGLRTNRVYALEELLDFDDPARRARQGGLLAAAQIGDARLIRVSGTEHQSVEIALLHERTVFGAAESALLTALVPAVAIAAANLAAITLQALQLTAAEDALALLGIGQAVLDPQGQVVTSDPAWQAHHPAPAALAEAARVAAADQVRTPLRTEDGSRTVLVRPLPPGRSGAAAIAALRTPRRADPLAAARVIAVELGLSEREAGLAALLAAGRPLVEAGRELRLTPETARNYSKRIYAKTGAKGQADLVRIVLEGLSGLA</sequence>
<dbReference type="GO" id="GO:0006355">
    <property type="term" value="P:regulation of DNA-templated transcription"/>
    <property type="evidence" value="ECO:0007669"/>
    <property type="project" value="InterPro"/>
</dbReference>
<evidence type="ECO:0000259" key="1">
    <source>
        <dbReference type="SMART" id="SM00421"/>
    </source>
</evidence>
<feature type="domain" description="HTH luxR-type" evidence="1">
    <location>
        <begin position="270"/>
        <end position="327"/>
    </location>
</feature>
<dbReference type="RefSeq" id="WP_185664921.1">
    <property type="nucleotide sequence ID" value="NZ_JACLAW010000010.1"/>
</dbReference>